<feature type="transmembrane region" description="Helical" evidence="1">
    <location>
        <begin position="9"/>
        <end position="26"/>
    </location>
</feature>
<keyword evidence="3" id="KW-1185">Reference proteome</keyword>
<sequence length="56" mass="6318">MMLYVKSKALLILGVILFLAMFYFKVELGDSILRPLGYILSGILVSFSLGYKEKDV</sequence>
<accession>A0ABY3PD18</accession>
<protein>
    <recommendedName>
        <fullName evidence="4">Mobilization protein</fullName>
    </recommendedName>
</protein>
<organism evidence="2 3">
    <name type="scientific">Staphylococcus ratti</name>
    <dbReference type="NCBI Taxonomy" id="2892440"/>
    <lineage>
        <taxon>Bacteria</taxon>
        <taxon>Bacillati</taxon>
        <taxon>Bacillota</taxon>
        <taxon>Bacilli</taxon>
        <taxon>Bacillales</taxon>
        <taxon>Staphylococcaceae</taxon>
        <taxon>Staphylococcus</taxon>
    </lineage>
</organism>
<reference evidence="2 3" key="1">
    <citation type="journal article" date="2022" name="Pathogens">
        <title>Staphylococcus ratti sp. nov. Isolated from a Lab Rat.</title>
        <authorList>
            <person name="Kovarovic V."/>
            <person name="Sedlacek I."/>
            <person name="Petras P."/>
            <person name="Kralova S."/>
            <person name="Maslanova I."/>
            <person name="Svec P."/>
            <person name="Neumann-Schaal M."/>
            <person name="Botka T."/>
            <person name="Gelbicova T."/>
            <person name="Stankova E."/>
            <person name="Doskar J."/>
            <person name="Pantucek R."/>
        </authorList>
    </citation>
    <scope>NUCLEOTIDE SEQUENCE [LARGE SCALE GENOMIC DNA]</scope>
    <source>
        <strain evidence="2 3">CCM 9025</strain>
    </source>
</reference>
<dbReference type="RefSeq" id="WP_229292667.1">
    <property type="nucleotide sequence ID" value="NZ_CP086654.1"/>
</dbReference>
<feature type="transmembrane region" description="Helical" evidence="1">
    <location>
        <begin position="32"/>
        <end position="51"/>
    </location>
</feature>
<proteinExistence type="predicted"/>
<name>A0ABY3PD18_9STAP</name>
<evidence type="ECO:0008006" key="4">
    <source>
        <dbReference type="Google" id="ProtNLM"/>
    </source>
</evidence>
<evidence type="ECO:0000313" key="3">
    <source>
        <dbReference type="Proteomes" id="UP001197626"/>
    </source>
</evidence>
<dbReference type="Proteomes" id="UP001197626">
    <property type="component" value="Chromosome"/>
</dbReference>
<gene>
    <name evidence="2" type="ORF">LN051_00380</name>
</gene>
<keyword evidence="1" id="KW-0472">Membrane</keyword>
<evidence type="ECO:0000313" key="2">
    <source>
        <dbReference type="EMBL" id="UEX90170.1"/>
    </source>
</evidence>
<keyword evidence="1" id="KW-0812">Transmembrane</keyword>
<dbReference type="EMBL" id="CP086654">
    <property type="protein sequence ID" value="UEX90170.1"/>
    <property type="molecule type" value="Genomic_DNA"/>
</dbReference>
<keyword evidence="1" id="KW-1133">Transmembrane helix</keyword>
<evidence type="ECO:0000256" key="1">
    <source>
        <dbReference type="SAM" id="Phobius"/>
    </source>
</evidence>